<accession>A0AA37QIL0</accession>
<evidence type="ECO:0000313" key="3">
    <source>
        <dbReference type="Proteomes" id="UP001161325"/>
    </source>
</evidence>
<dbReference type="Proteomes" id="UP001161325">
    <property type="component" value="Unassembled WGS sequence"/>
</dbReference>
<dbReference type="RefSeq" id="WP_284351966.1">
    <property type="nucleotide sequence ID" value="NZ_BRXS01000006.1"/>
</dbReference>
<name>A0AA37QIL0_9BACT</name>
<dbReference type="SUPFAM" id="SSF48452">
    <property type="entry name" value="TPR-like"/>
    <property type="match status" value="1"/>
</dbReference>
<dbReference type="SMART" id="SM00028">
    <property type="entry name" value="TPR"/>
    <property type="match status" value="4"/>
</dbReference>
<comment type="caution">
    <text evidence="2">The sequence shown here is derived from an EMBL/GenBank/DDBJ whole genome shotgun (WGS) entry which is preliminary data.</text>
</comment>
<organism evidence="2 3">
    <name type="scientific">Roseisolibacter agri</name>
    <dbReference type="NCBI Taxonomy" id="2014610"/>
    <lineage>
        <taxon>Bacteria</taxon>
        <taxon>Pseudomonadati</taxon>
        <taxon>Gemmatimonadota</taxon>
        <taxon>Gemmatimonadia</taxon>
        <taxon>Gemmatimonadales</taxon>
        <taxon>Gemmatimonadaceae</taxon>
        <taxon>Roseisolibacter</taxon>
    </lineage>
</organism>
<dbReference type="Pfam" id="PF13181">
    <property type="entry name" value="TPR_8"/>
    <property type="match status" value="1"/>
</dbReference>
<dbReference type="InterPro" id="IPR019734">
    <property type="entry name" value="TPR_rpt"/>
</dbReference>
<dbReference type="PROSITE" id="PS50005">
    <property type="entry name" value="TPR"/>
    <property type="match status" value="2"/>
</dbReference>
<sequence>MSALAKIKKQAAQLEHDRQYDKALALYTRLLDASPEADDEIDVALYNRAGDVALRAGDTPRAVTYYERALDLYAAGGFLNNAIALGAKILRQAPERAATHYTLGVLHAKKGFRSDARQHFLTYAERMQRGGQGGEVARSLADYVVLCDGAADARAGLAAHLATGGARPADQSAKLQELLDQALRAAGLGDEATAEFETPRAGGASRNAAAADLVFLDLDAAAIEEAAAAHEAPLDLLSSVDFSEPAAAEAPAWADAPSIDLDLSAPAATGAPLASLPGELPPLAPSMVALDGGRGDGDWAHAAESPLAIDVDVPVGVPAFADADLASIDLESAVVEHAVEAPVGLGLELLDVEPLDVEAPDTPDESPVAWSDASVDLPLLVDDFAADVAAAPAVEQAAEQAEEPLLELEAHDLVSPVAQVAAPAPAPEPAPAAAVVPDSDGLDLGAWLRDSEPAKSTRLIAPTMPTTGDEEADFQATLQAFKAGIARSLEDADFDAHYDLGVAYKEMGLLEEAIGEFQKAARAPGRPLRAMEALASCFLERGEPDLVLSTLAPVAGTLSGDAPATSEAPQQVALCYLLGAASQEVGRVDDARAWYLRVLATDYAFRDAATRLASLSPPTR</sequence>
<dbReference type="Gene3D" id="1.25.40.10">
    <property type="entry name" value="Tetratricopeptide repeat domain"/>
    <property type="match status" value="2"/>
</dbReference>
<feature type="repeat" description="TPR" evidence="1">
    <location>
        <begin position="43"/>
        <end position="76"/>
    </location>
</feature>
<dbReference type="AlphaFoldDB" id="A0AA37QIL0"/>
<proteinExistence type="predicted"/>
<evidence type="ECO:0008006" key="4">
    <source>
        <dbReference type="Google" id="ProtNLM"/>
    </source>
</evidence>
<keyword evidence="1" id="KW-0802">TPR repeat</keyword>
<dbReference type="EMBL" id="BRXS01000006">
    <property type="protein sequence ID" value="GLC27528.1"/>
    <property type="molecule type" value="Genomic_DNA"/>
</dbReference>
<dbReference type="InterPro" id="IPR011990">
    <property type="entry name" value="TPR-like_helical_dom_sf"/>
</dbReference>
<gene>
    <name evidence="2" type="ORF">rosag_40410</name>
</gene>
<feature type="repeat" description="TPR" evidence="1">
    <location>
        <begin position="494"/>
        <end position="527"/>
    </location>
</feature>
<evidence type="ECO:0000313" key="2">
    <source>
        <dbReference type="EMBL" id="GLC27528.1"/>
    </source>
</evidence>
<evidence type="ECO:0000256" key="1">
    <source>
        <dbReference type="PROSITE-ProRule" id="PRU00339"/>
    </source>
</evidence>
<keyword evidence="3" id="KW-1185">Reference proteome</keyword>
<reference evidence="2" key="1">
    <citation type="submission" date="2022-08" db="EMBL/GenBank/DDBJ databases">
        <title>Draft genome sequencing of Roseisolibacter agri AW1220.</title>
        <authorList>
            <person name="Tobiishi Y."/>
            <person name="Tonouchi A."/>
        </authorList>
    </citation>
    <scope>NUCLEOTIDE SEQUENCE</scope>
    <source>
        <strain evidence="2">AW1220</strain>
    </source>
</reference>
<dbReference type="Pfam" id="PF13424">
    <property type="entry name" value="TPR_12"/>
    <property type="match status" value="1"/>
</dbReference>
<protein>
    <recommendedName>
        <fullName evidence="4">Tetratricopeptide repeat protein</fullName>
    </recommendedName>
</protein>